<keyword evidence="4 5" id="KW-0472">Membrane</keyword>
<evidence type="ECO:0000256" key="4">
    <source>
        <dbReference type="ARBA" id="ARBA00023136"/>
    </source>
</evidence>
<sequence length="206" mass="21816">MEKESSSLRNLLGIYSPTYAPDDPSMNVSVHSSNTNTPLLSPYLNVNPYAIQEPEFILPEGASRQRGRLEYAFGAIGGSVILGAGVGGFSGLYRGLQETKGQPAKIRRTQLINYVVKRGATSGNALGIMALMYSGFGVLLNWVRDDDDFNTIGAATATGLLYKSSAGLRKCGVGGLVGAGLASAYVLWSRANNNRSLASLVGSTRF</sequence>
<proteinExistence type="predicted"/>
<evidence type="ECO:0008006" key="8">
    <source>
        <dbReference type="Google" id="ProtNLM"/>
    </source>
</evidence>
<feature type="transmembrane region" description="Helical" evidence="5">
    <location>
        <begin position="125"/>
        <end position="143"/>
    </location>
</feature>
<dbReference type="PANTHER" id="PTHR15371:SF0">
    <property type="entry name" value="SD19278P"/>
    <property type="match status" value="1"/>
</dbReference>
<dbReference type="Pfam" id="PF02466">
    <property type="entry name" value="Tim17"/>
    <property type="match status" value="1"/>
</dbReference>
<dbReference type="GO" id="GO:0030150">
    <property type="term" value="P:protein import into mitochondrial matrix"/>
    <property type="evidence" value="ECO:0007669"/>
    <property type="project" value="TreeGrafter"/>
</dbReference>
<comment type="subcellular location">
    <subcellularLocation>
        <location evidence="1">Membrane</location>
        <topology evidence="1">Multi-pass membrane protein</topology>
    </subcellularLocation>
</comment>
<dbReference type="GO" id="GO:0008320">
    <property type="term" value="F:protein transmembrane transporter activity"/>
    <property type="evidence" value="ECO:0007669"/>
    <property type="project" value="TreeGrafter"/>
</dbReference>
<dbReference type="GO" id="GO:0005744">
    <property type="term" value="C:TIM23 mitochondrial import inner membrane translocase complex"/>
    <property type="evidence" value="ECO:0007669"/>
    <property type="project" value="TreeGrafter"/>
</dbReference>
<dbReference type="InterPro" id="IPR045238">
    <property type="entry name" value="Tim23-like"/>
</dbReference>
<organism evidence="6 7">
    <name type="scientific">Allacma fusca</name>
    <dbReference type="NCBI Taxonomy" id="39272"/>
    <lineage>
        <taxon>Eukaryota</taxon>
        <taxon>Metazoa</taxon>
        <taxon>Ecdysozoa</taxon>
        <taxon>Arthropoda</taxon>
        <taxon>Hexapoda</taxon>
        <taxon>Collembola</taxon>
        <taxon>Symphypleona</taxon>
        <taxon>Sminthuridae</taxon>
        <taxon>Allacma</taxon>
    </lineage>
</organism>
<evidence type="ECO:0000256" key="5">
    <source>
        <dbReference type="SAM" id="Phobius"/>
    </source>
</evidence>
<name>A0A8J2KG86_9HEXA</name>
<protein>
    <recommendedName>
        <fullName evidence="8">Mitochondrial import inner membrane translocase subunit Tim23</fullName>
    </recommendedName>
</protein>
<comment type="caution">
    <text evidence="6">The sequence shown here is derived from an EMBL/GenBank/DDBJ whole genome shotgun (WGS) entry which is preliminary data.</text>
</comment>
<dbReference type="PANTHER" id="PTHR15371">
    <property type="entry name" value="TIM23"/>
    <property type="match status" value="1"/>
</dbReference>
<evidence type="ECO:0000256" key="3">
    <source>
        <dbReference type="ARBA" id="ARBA00022989"/>
    </source>
</evidence>
<evidence type="ECO:0000256" key="2">
    <source>
        <dbReference type="ARBA" id="ARBA00022692"/>
    </source>
</evidence>
<keyword evidence="7" id="KW-1185">Reference proteome</keyword>
<keyword evidence="3 5" id="KW-1133">Transmembrane helix</keyword>
<dbReference type="AlphaFoldDB" id="A0A8J2KG86"/>
<dbReference type="OrthoDB" id="159299at2759"/>
<evidence type="ECO:0000313" key="7">
    <source>
        <dbReference type="Proteomes" id="UP000708208"/>
    </source>
</evidence>
<evidence type="ECO:0000313" key="6">
    <source>
        <dbReference type="EMBL" id="CAG7817351.1"/>
    </source>
</evidence>
<gene>
    <name evidence="6" type="ORF">AFUS01_LOCUS27924</name>
</gene>
<keyword evidence="2 5" id="KW-0812">Transmembrane</keyword>
<dbReference type="Proteomes" id="UP000708208">
    <property type="component" value="Unassembled WGS sequence"/>
</dbReference>
<accession>A0A8J2KG86</accession>
<reference evidence="6" key="1">
    <citation type="submission" date="2021-06" db="EMBL/GenBank/DDBJ databases">
        <authorList>
            <person name="Hodson N. C."/>
            <person name="Mongue J. A."/>
            <person name="Jaron S. K."/>
        </authorList>
    </citation>
    <scope>NUCLEOTIDE SEQUENCE</scope>
</reference>
<feature type="transmembrane region" description="Helical" evidence="5">
    <location>
        <begin position="71"/>
        <end position="93"/>
    </location>
</feature>
<evidence type="ECO:0000256" key="1">
    <source>
        <dbReference type="ARBA" id="ARBA00004141"/>
    </source>
</evidence>
<dbReference type="EMBL" id="CAJVCH010392057">
    <property type="protein sequence ID" value="CAG7817351.1"/>
    <property type="molecule type" value="Genomic_DNA"/>
</dbReference>
<feature type="transmembrane region" description="Helical" evidence="5">
    <location>
        <begin position="171"/>
        <end position="188"/>
    </location>
</feature>